<accession>A0AAJ0HUW8</accession>
<evidence type="ECO:0000256" key="1">
    <source>
        <dbReference type="SAM" id="MobiDB-lite"/>
    </source>
</evidence>
<gene>
    <name evidence="3" type="ORF">B0T25DRAFT_33820</name>
</gene>
<organism evidence="3 4">
    <name type="scientific">Lasiosphaeria hispida</name>
    <dbReference type="NCBI Taxonomy" id="260671"/>
    <lineage>
        <taxon>Eukaryota</taxon>
        <taxon>Fungi</taxon>
        <taxon>Dikarya</taxon>
        <taxon>Ascomycota</taxon>
        <taxon>Pezizomycotina</taxon>
        <taxon>Sordariomycetes</taxon>
        <taxon>Sordariomycetidae</taxon>
        <taxon>Sordariales</taxon>
        <taxon>Lasiosphaeriaceae</taxon>
        <taxon>Lasiosphaeria</taxon>
    </lineage>
</organism>
<evidence type="ECO:0008006" key="5">
    <source>
        <dbReference type="Google" id="ProtNLM"/>
    </source>
</evidence>
<keyword evidence="2" id="KW-0732">Signal</keyword>
<keyword evidence="4" id="KW-1185">Reference proteome</keyword>
<feature type="region of interest" description="Disordered" evidence="1">
    <location>
        <begin position="121"/>
        <end position="142"/>
    </location>
</feature>
<evidence type="ECO:0000313" key="3">
    <source>
        <dbReference type="EMBL" id="KAK3363248.1"/>
    </source>
</evidence>
<feature type="chain" id="PRO_5042586921" description="Secreted protein" evidence="2">
    <location>
        <begin position="26"/>
        <end position="142"/>
    </location>
</feature>
<proteinExistence type="predicted"/>
<comment type="caution">
    <text evidence="3">The sequence shown here is derived from an EMBL/GenBank/DDBJ whole genome shotgun (WGS) entry which is preliminary data.</text>
</comment>
<sequence length="142" mass="15897">MTSFRSRSQCKPSLSLVLFLRLSATFWFCRSRKQAAGCRDRGDQFPKQHDNQVNNLDTTRAMRGASPSTRSCPASPTWVLGCDASIVLAKPDPTITTCRSSGHPCFLHADDSFNHRPHVLPRPQSHQKNQHLPSIALSGWLR</sequence>
<reference evidence="3" key="2">
    <citation type="submission" date="2023-06" db="EMBL/GenBank/DDBJ databases">
        <authorList>
            <consortium name="Lawrence Berkeley National Laboratory"/>
            <person name="Haridas S."/>
            <person name="Hensen N."/>
            <person name="Bonometti L."/>
            <person name="Westerberg I."/>
            <person name="Brannstrom I.O."/>
            <person name="Guillou S."/>
            <person name="Cros-Aarteil S."/>
            <person name="Calhoun S."/>
            <person name="Kuo A."/>
            <person name="Mondo S."/>
            <person name="Pangilinan J."/>
            <person name="Riley R."/>
            <person name="Labutti K."/>
            <person name="Andreopoulos B."/>
            <person name="Lipzen A."/>
            <person name="Chen C."/>
            <person name="Yanf M."/>
            <person name="Daum C."/>
            <person name="Ng V."/>
            <person name="Clum A."/>
            <person name="Steindorff A."/>
            <person name="Ohm R."/>
            <person name="Martin F."/>
            <person name="Silar P."/>
            <person name="Natvig D."/>
            <person name="Lalanne C."/>
            <person name="Gautier V."/>
            <person name="Ament-Velasquez S.L."/>
            <person name="Kruys A."/>
            <person name="Hutchinson M.I."/>
            <person name="Powell A.J."/>
            <person name="Barry K."/>
            <person name="Miller A.N."/>
            <person name="Grigoriev I.V."/>
            <person name="Debuchy R."/>
            <person name="Gladieux P."/>
            <person name="Thoren M.H."/>
            <person name="Johannesson H."/>
        </authorList>
    </citation>
    <scope>NUCLEOTIDE SEQUENCE</scope>
    <source>
        <strain evidence="3">CBS 955.72</strain>
    </source>
</reference>
<protein>
    <recommendedName>
        <fullName evidence="5">Secreted protein</fullName>
    </recommendedName>
</protein>
<feature type="signal peptide" evidence="2">
    <location>
        <begin position="1"/>
        <end position="25"/>
    </location>
</feature>
<evidence type="ECO:0000256" key="2">
    <source>
        <dbReference type="SAM" id="SignalP"/>
    </source>
</evidence>
<evidence type="ECO:0000313" key="4">
    <source>
        <dbReference type="Proteomes" id="UP001275084"/>
    </source>
</evidence>
<name>A0AAJ0HUW8_9PEZI</name>
<dbReference type="EMBL" id="JAUIQD010000001">
    <property type="protein sequence ID" value="KAK3363248.1"/>
    <property type="molecule type" value="Genomic_DNA"/>
</dbReference>
<dbReference type="Proteomes" id="UP001275084">
    <property type="component" value="Unassembled WGS sequence"/>
</dbReference>
<reference evidence="3" key="1">
    <citation type="journal article" date="2023" name="Mol. Phylogenet. Evol.">
        <title>Genome-scale phylogeny and comparative genomics of the fungal order Sordariales.</title>
        <authorList>
            <person name="Hensen N."/>
            <person name="Bonometti L."/>
            <person name="Westerberg I."/>
            <person name="Brannstrom I.O."/>
            <person name="Guillou S."/>
            <person name="Cros-Aarteil S."/>
            <person name="Calhoun S."/>
            <person name="Haridas S."/>
            <person name="Kuo A."/>
            <person name="Mondo S."/>
            <person name="Pangilinan J."/>
            <person name="Riley R."/>
            <person name="LaButti K."/>
            <person name="Andreopoulos B."/>
            <person name="Lipzen A."/>
            <person name="Chen C."/>
            <person name="Yan M."/>
            <person name="Daum C."/>
            <person name="Ng V."/>
            <person name="Clum A."/>
            <person name="Steindorff A."/>
            <person name="Ohm R.A."/>
            <person name="Martin F."/>
            <person name="Silar P."/>
            <person name="Natvig D.O."/>
            <person name="Lalanne C."/>
            <person name="Gautier V."/>
            <person name="Ament-Velasquez S.L."/>
            <person name="Kruys A."/>
            <person name="Hutchinson M.I."/>
            <person name="Powell A.J."/>
            <person name="Barry K."/>
            <person name="Miller A.N."/>
            <person name="Grigoriev I.V."/>
            <person name="Debuchy R."/>
            <person name="Gladieux P."/>
            <person name="Hiltunen Thoren M."/>
            <person name="Johannesson H."/>
        </authorList>
    </citation>
    <scope>NUCLEOTIDE SEQUENCE</scope>
    <source>
        <strain evidence="3">CBS 955.72</strain>
    </source>
</reference>
<dbReference type="AlphaFoldDB" id="A0AAJ0HUW8"/>